<reference evidence="2 3" key="1">
    <citation type="submission" date="2019-05" db="EMBL/GenBank/DDBJ databases">
        <title>Another draft genome of Portunus trituberculatus and its Hox gene families provides insights of decapod evolution.</title>
        <authorList>
            <person name="Jeong J.-H."/>
            <person name="Song I."/>
            <person name="Kim S."/>
            <person name="Choi T."/>
            <person name="Kim D."/>
            <person name="Ryu S."/>
            <person name="Kim W."/>
        </authorList>
    </citation>
    <scope>NUCLEOTIDE SEQUENCE [LARGE SCALE GENOMIC DNA]</scope>
    <source>
        <tissue evidence="2">Muscle</tissue>
    </source>
</reference>
<protein>
    <submittedName>
        <fullName evidence="2">Uncharacterized protein</fullName>
    </submittedName>
</protein>
<feature type="compositionally biased region" description="Polar residues" evidence="1">
    <location>
        <begin position="10"/>
        <end position="20"/>
    </location>
</feature>
<organism evidence="2 3">
    <name type="scientific">Portunus trituberculatus</name>
    <name type="common">Swimming crab</name>
    <name type="synonym">Neptunus trituberculatus</name>
    <dbReference type="NCBI Taxonomy" id="210409"/>
    <lineage>
        <taxon>Eukaryota</taxon>
        <taxon>Metazoa</taxon>
        <taxon>Ecdysozoa</taxon>
        <taxon>Arthropoda</taxon>
        <taxon>Crustacea</taxon>
        <taxon>Multicrustacea</taxon>
        <taxon>Malacostraca</taxon>
        <taxon>Eumalacostraca</taxon>
        <taxon>Eucarida</taxon>
        <taxon>Decapoda</taxon>
        <taxon>Pleocyemata</taxon>
        <taxon>Brachyura</taxon>
        <taxon>Eubrachyura</taxon>
        <taxon>Portunoidea</taxon>
        <taxon>Portunidae</taxon>
        <taxon>Portuninae</taxon>
        <taxon>Portunus</taxon>
    </lineage>
</organism>
<comment type="caution">
    <text evidence="2">The sequence shown here is derived from an EMBL/GenBank/DDBJ whole genome shotgun (WGS) entry which is preliminary data.</text>
</comment>
<evidence type="ECO:0000313" key="3">
    <source>
        <dbReference type="Proteomes" id="UP000324222"/>
    </source>
</evidence>
<name>A0A5B7H073_PORTR</name>
<feature type="region of interest" description="Disordered" evidence="1">
    <location>
        <begin position="1"/>
        <end position="27"/>
    </location>
</feature>
<accession>A0A5B7H073</accession>
<keyword evidence="3" id="KW-1185">Reference proteome</keyword>
<sequence length="124" mass="13553">MSNGKAAAVTQCQAGMTPTSHESRPAPISSNMLNKTFTWVCTIRAGPRSSCSVTERGYRSLCLGWSYRALPRPFPSFVAAPGSSKKETDPHWYAEEAIEVQIIGFINRASHLLPHVFDSLANQA</sequence>
<gene>
    <name evidence="2" type="ORF">E2C01_060144</name>
</gene>
<evidence type="ECO:0000256" key="1">
    <source>
        <dbReference type="SAM" id="MobiDB-lite"/>
    </source>
</evidence>
<dbReference type="Proteomes" id="UP000324222">
    <property type="component" value="Unassembled WGS sequence"/>
</dbReference>
<evidence type="ECO:0000313" key="2">
    <source>
        <dbReference type="EMBL" id="MPC66001.1"/>
    </source>
</evidence>
<dbReference type="EMBL" id="VSRR010024144">
    <property type="protein sequence ID" value="MPC66001.1"/>
    <property type="molecule type" value="Genomic_DNA"/>
</dbReference>
<dbReference type="AlphaFoldDB" id="A0A5B7H073"/>
<proteinExistence type="predicted"/>